<comment type="caution">
    <text evidence="2">The sequence shown here is derived from an EMBL/GenBank/DDBJ whole genome shotgun (WGS) entry which is preliminary data.</text>
</comment>
<feature type="signal peptide" evidence="1">
    <location>
        <begin position="1"/>
        <end position="21"/>
    </location>
</feature>
<evidence type="ECO:0000313" key="2">
    <source>
        <dbReference type="EMBL" id="GHK50861.1"/>
    </source>
</evidence>
<dbReference type="Proteomes" id="UP000655094">
    <property type="component" value="Unassembled WGS sequence"/>
</dbReference>
<accession>A0A919LL45</accession>
<organism evidence="2 3">
    <name type="scientific">Klebsiella pneumoniae</name>
    <dbReference type="NCBI Taxonomy" id="573"/>
    <lineage>
        <taxon>Bacteria</taxon>
        <taxon>Pseudomonadati</taxon>
        <taxon>Pseudomonadota</taxon>
        <taxon>Gammaproteobacteria</taxon>
        <taxon>Enterobacterales</taxon>
        <taxon>Enterobacteriaceae</taxon>
        <taxon>Klebsiella/Raoultella group</taxon>
        <taxon>Klebsiella</taxon>
        <taxon>Klebsiella pneumoniae complex</taxon>
    </lineage>
</organism>
<gene>
    <name evidence="2" type="ORF">KPZU09_05970</name>
</gene>
<keyword evidence="1" id="KW-0732">Signal</keyword>
<sequence>MKKALLALFAIATVTAASAFAADKTDVPAPVVDNGVRPPMERIVAPAAVPAAASAAQTGAVFSHGSNRYASGNH</sequence>
<name>A0A919LL45_KLEPN</name>
<proteinExistence type="predicted"/>
<reference evidence="2" key="1">
    <citation type="submission" date="2020-10" db="EMBL/GenBank/DDBJ databases">
        <title>Genome Sequence of ESBL Producing Zambian Clinical Strains.</title>
        <authorList>
            <person name="Shawa M."/>
            <person name="Furuta Y."/>
            <person name="Simbotwe M."/>
            <person name="Mulenga E."/>
            <person name="Mubanga M."/>
            <person name="Mulenga G."/>
            <person name="Kaile C."/>
            <person name="Zorigt T."/>
            <person name="Hang'ombe B."/>
            <person name="Higashi H."/>
        </authorList>
    </citation>
    <scope>NUCLEOTIDE SEQUENCE</scope>
    <source>
        <strain evidence="2">Zam_UTH_09</strain>
    </source>
</reference>
<protein>
    <submittedName>
        <fullName evidence="2">Uncharacterized protein</fullName>
    </submittedName>
</protein>
<dbReference type="EMBL" id="BNFF01000001">
    <property type="protein sequence ID" value="GHK50861.1"/>
    <property type="molecule type" value="Genomic_DNA"/>
</dbReference>
<evidence type="ECO:0000256" key="1">
    <source>
        <dbReference type="SAM" id="SignalP"/>
    </source>
</evidence>
<feature type="chain" id="PRO_5036973061" evidence="1">
    <location>
        <begin position="22"/>
        <end position="74"/>
    </location>
</feature>
<dbReference type="AlphaFoldDB" id="A0A919LL45"/>
<evidence type="ECO:0000313" key="3">
    <source>
        <dbReference type="Proteomes" id="UP000655094"/>
    </source>
</evidence>